<keyword evidence="3" id="KW-1185">Reference proteome</keyword>
<organism evidence="2 3">
    <name type="scientific">Roridomyces roridus</name>
    <dbReference type="NCBI Taxonomy" id="1738132"/>
    <lineage>
        <taxon>Eukaryota</taxon>
        <taxon>Fungi</taxon>
        <taxon>Dikarya</taxon>
        <taxon>Basidiomycota</taxon>
        <taxon>Agaricomycotina</taxon>
        <taxon>Agaricomycetes</taxon>
        <taxon>Agaricomycetidae</taxon>
        <taxon>Agaricales</taxon>
        <taxon>Marasmiineae</taxon>
        <taxon>Mycenaceae</taxon>
        <taxon>Roridomyces</taxon>
    </lineage>
</organism>
<evidence type="ECO:0000256" key="1">
    <source>
        <dbReference type="SAM" id="MobiDB-lite"/>
    </source>
</evidence>
<sequence length="270" mass="29331">MPAAPELMPALLALIDSDSEDDKGTAIHTDNLVPVLLGGPQPRSRSTVHLKFVVGKISLTGEAPPNRDIFNTPGYTTVTHDTSPFESALENAPLVGLIAEVITDGNLVERLQDARCAIRAVQMNPDCVEHLADKAALDAGGSPTKCSWCTGIVPAGGMLLYRCQEGCHRALVACSFCIQVAHELRPTHRLEVWRQGEWAAATLRDVEYVYQGFSCPRPGTLIHIRKLGLPDGEQLLWVRDCGCEGWLDEEDDEEEEGEEGEATGAHDEPV</sequence>
<feature type="region of interest" description="Disordered" evidence="1">
    <location>
        <begin position="249"/>
        <end position="270"/>
    </location>
</feature>
<gene>
    <name evidence="2" type="ORF">FB45DRAFT_1022412</name>
</gene>
<comment type="caution">
    <text evidence="2">The sequence shown here is derived from an EMBL/GenBank/DDBJ whole genome shotgun (WGS) entry which is preliminary data.</text>
</comment>
<evidence type="ECO:0000313" key="2">
    <source>
        <dbReference type="EMBL" id="KAJ7641675.1"/>
    </source>
</evidence>
<dbReference type="EMBL" id="JARKIF010000004">
    <property type="protein sequence ID" value="KAJ7641675.1"/>
    <property type="molecule type" value="Genomic_DNA"/>
</dbReference>
<dbReference type="Proteomes" id="UP001221142">
    <property type="component" value="Unassembled WGS sequence"/>
</dbReference>
<name>A0AAD7FVP7_9AGAR</name>
<feature type="compositionally biased region" description="Acidic residues" evidence="1">
    <location>
        <begin position="249"/>
        <end position="261"/>
    </location>
</feature>
<dbReference type="AlphaFoldDB" id="A0AAD7FVP7"/>
<evidence type="ECO:0000313" key="3">
    <source>
        <dbReference type="Proteomes" id="UP001221142"/>
    </source>
</evidence>
<proteinExistence type="predicted"/>
<reference evidence="2" key="1">
    <citation type="submission" date="2023-03" db="EMBL/GenBank/DDBJ databases">
        <title>Massive genome expansion in bonnet fungi (Mycena s.s.) driven by repeated elements and novel gene families across ecological guilds.</title>
        <authorList>
            <consortium name="Lawrence Berkeley National Laboratory"/>
            <person name="Harder C.B."/>
            <person name="Miyauchi S."/>
            <person name="Viragh M."/>
            <person name="Kuo A."/>
            <person name="Thoen E."/>
            <person name="Andreopoulos B."/>
            <person name="Lu D."/>
            <person name="Skrede I."/>
            <person name="Drula E."/>
            <person name="Henrissat B."/>
            <person name="Morin E."/>
            <person name="Kohler A."/>
            <person name="Barry K."/>
            <person name="LaButti K."/>
            <person name="Morin E."/>
            <person name="Salamov A."/>
            <person name="Lipzen A."/>
            <person name="Mereny Z."/>
            <person name="Hegedus B."/>
            <person name="Baldrian P."/>
            <person name="Stursova M."/>
            <person name="Weitz H."/>
            <person name="Taylor A."/>
            <person name="Grigoriev I.V."/>
            <person name="Nagy L.G."/>
            <person name="Martin F."/>
            <person name="Kauserud H."/>
        </authorList>
    </citation>
    <scope>NUCLEOTIDE SEQUENCE</scope>
    <source>
        <strain evidence="2">9284</strain>
    </source>
</reference>
<accession>A0AAD7FVP7</accession>
<protein>
    <submittedName>
        <fullName evidence="2">Uncharacterized protein</fullName>
    </submittedName>
</protein>